<keyword evidence="4" id="KW-1185">Reference proteome</keyword>
<dbReference type="RefSeq" id="WP_348739540.1">
    <property type="nucleotide sequence ID" value="NZ_CAXJRC010000042.1"/>
</dbReference>
<evidence type="ECO:0000256" key="1">
    <source>
        <dbReference type="SAM" id="SignalP"/>
    </source>
</evidence>
<dbReference type="InterPro" id="IPR023346">
    <property type="entry name" value="Lysozyme-like_dom_sf"/>
</dbReference>
<evidence type="ECO:0000313" key="4">
    <source>
        <dbReference type="Proteomes" id="UP001497602"/>
    </source>
</evidence>
<organism evidence="3 4">
    <name type="scientific">Tenacibaculum vairaonense</name>
    <dbReference type="NCBI Taxonomy" id="3137860"/>
    <lineage>
        <taxon>Bacteria</taxon>
        <taxon>Pseudomonadati</taxon>
        <taxon>Bacteroidota</taxon>
        <taxon>Flavobacteriia</taxon>
        <taxon>Flavobacteriales</taxon>
        <taxon>Flavobacteriaceae</taxon>
        <taxon>Tenacibaculum</taxon>
    </lineage>
</organism>
<proteinExistence type="predicted"/>
<feature type="chain" id="PRO_5045160326" evidence="1">
    <location>
        <begin position="26"/>
        <end position="567"/>
    </location>
</feature>
<dbReference type="Pfam" id="PF00182">
    <property type="entry name" value="Glyco_hydro_19"/>
    <property type="match status" value="1"/>
</dbReference>
<dbReference type="InterPro" id="IPR052354">
    <property type="entry name" value="Cell_Wall_Dynamics_Protein"/>
</dbReference>
<protein>
    <submittedName>
        <fullName evidence="3">Chitinase</fullName>
    </submittedName>
</protein>
<feature type="signal peptide" evidence="1">
    <location>
        <begin position="1"/>
        <end position="25"/>
    </location>
</feature>
<dbReference type="InterPro" id="IPR000726">
    <property type="entry name" value="Glyco_hydro_19_cat"/>
</dbReference>
<sequence>MKKFKAKRKQLLLLGILTLSSVLLWNCEKEYELHEEKEIQVERKVETVSFEEAKKVFGSPKGKERREMKKGLVVTPVWGTLKHEPIAYADAKLTSVDVKLNKEGNYLSKLLFVKVDEAVRSVIFTVITKQKDTKGNILNGTMYFNYLNGELIEGYQIKNGVFTNRLIPRKSPKIYEANFLAALMFFQNHIEDNTFWCDGAEGGCLDTVDLGTLNGGGGGTSFTGGGGLFTGGSGVSEHGSGGGPLGGIPSSGGGAINSGNASSVGGTILTFPPVESDLNGNCPEGYTKNFSTGGCDYKCANGKIYNAKTKKCECPEGEKEDSSGNCVKDCDTTKEDLKKIYPSVSDSKLKEIADAINSYGKDFDIDTKEELRHFLAQAGHESAKMTAFEENLNYRWKKLGINYWKKYFNPHTDGDKDSTKVDPKDYKRSTTSSFVKKEKFANYVYNDDNRDSSHKLGNTSEGDGYKYRGRGIIQLTGKANYEKFNTFYKGEYDNTKDLVTNPDLVKTDMKIAVISALWFFKNNVMNKLTINSSTTVKAVTKKVNGGVNGLSDRKELYNKAKTNINCK</sequence>
<feature type="domain" description="Glycoside hydrolase family 19 catalytic" evidence="2">
    <location>
        <begin position="443"/>
        <end position="529"/>
    </location>
</feature>
<accession>A0ABM9PQA1</accession>
<dbReference type="PANTHER" id="PTHR34408:SF1">
    <property type="entry name" value="GLYCOSYL HYDROLASE FAMILY 19 DOMAIN-CONTAINING PROTEIN HI_1415"/>
    <property type="match status" value="1"/>
</dbReference>
<evidence type="ECO:0000259" key="2">
    <source>
        <dbReference type="Pfam" id="PF00182"/>
    </source>
</evidence>
<dbReference type="PANTHER" id="PTHR34408">
    <property type="entry name" value="FAMILY PROTEIN, PUTATIVE-RELATED"/>
    <property type="match status" value="1"/>
</dbReference>
<dbReference type="Gene3D" id="1.10.530.10">
    <property type="match status" value="1"/>
</dbReference>
<evidence type="ECO:0000313" key="3">
    <source>
        <dbReference type="EMBL" id="CAL2107963.1"/>
    </source>
</evidence>
<reference evidence="3 4" key="1">
    <citation type="submission" date="2024-05" db="EMBL/GenBank/DDBJ databases">
        <authorList>
            <person name="Duchaud E."/>
        </authorList>
    </citation>
    <scope>NUCLEOTIDE SEQUENCE [LARGE SCALE GENOMIC DNA]</scope>
    <source>
        <strain evidence="3">Ena-SAMPLE-TAB-13-05-2024-13:56:06:370-140305</strain>
    </source>
</reference>
<dbReference type="Proteomes" id="UP001497602">
    <property type="component" value="Unassembled WGS sequence"/>
</dbReference>
<name>A0ABM9PQA1_9FLAO</name>
<keyword evidence="1" id="KW-0732">Signal</keyword>
<comment type="caution">
    <text evidence="3">The sequence shown here is derived from an EMBL/GenBank/DDBJ whole genome shotgun (WGS) entry which is preliminary data.</text>
</comment>
<dbReference type="SUPFAM" id="SSF53955">
    <property type="entry name" value="Lysozyme-like"/>
    <property type="match status" value="1"/>
</dbReference>
<gene>
    <name evidence="3" type="ORF">T190115A13A_50205</name>
</gene>
<dbReference type="EMBL" id="CAXJRC010000042">
    <property type="protein sequence ID" value="CAL2107963.1"/>
    <property type="molecule type" value="Genomic_DNA"/>
</dbReference>